<dbReference type="EMBL" id="JACCEW010000001">
    <property type="protein sequence ID" value="NYT35641.1"/>
    <property type="molecule type" value="Genomic_DNA"/>
</dbReference>
<comment type="cofactor">
    <cofactor evidence="1">
        <name>Zn(2+)</name>
        <dbReference type="ChEBI" id="CHEBI:29105"/>
    </cofactor>
</comment>
<evidence type="ECO:0000313" key="8">
    <source>
        <dbReference type="EMBL" id="NYT35641.1"/>
    </source>
</evidence>
<evidence type="ECO:0000256" key="2">
    <source>
        <dbReference type="ARBA" id="ARBA00022670"/>
    </source>
</evidence>
<dbReference type="Proteomes" id="UP000580517">
    <property type="component" value="Unassembled WGS sequence"/>
</dbReference>
<evidence type="ECO:0000256" key="3">
    <source>
        <dbReference type="ARBA" id="ARBA00022723"/>
    </source>
</evidence>
<proteinExistence type="predicted"/>
<protein>
    <submittedName>
        <fullName evidence="8">M48 family metallopeptidase</fullName>
    </submittedName>
</protein>
<feature type="domain" description="Peptidase M48" evidence="7">
    <location>
        <begin position="38"/>
        <end position="228"/>
    </location>
</feature>
<comment type="caution">
    <text evidence="8">The sequence shown here is derived from an EMBL/GenBank/DDBJ whole genome shotgun (WGS) entry which is preliminary data.</text>
</comment>
<dbReference type="SUPFAM" id="SSF48452">
    <property type="entry name" value="TPR-like"/>
    <property type="match status" value="1"/>
</dbReference>
<name>A0A853FAQ5_9BURK</name>
<dbReference type="OrthoDB" id="9810445at2"/>
<keyword evidence="4" id="KW-0378">Hydrolase</keyword>
<dbReference type="InterPro" id="IPR051156">
    <property type="entry name" value="Mito/Outer_Membr_Metalloprot"/>
</dbReference>
<evidence type="ECO:0000259" key="7">
    <source>
        <dbReference type="Pfam" id="PF01435"/>
    </source>
</evidence>
<evidence type="ECO:0000256" key="5">
    <source>
        <dbReference type="ARBA" id="ARBA00022833"/>
    </source>
</evidence>
<dbReference type="InterPro" id="IPR001915">
    <property type="entry name" value="Peptidase_M48"/>
</dbReference>
<dbReference type="Pfam" id="PF01435">
    <property type="entry name" value="Peptidase_M48"/>
    <property type="match status" value="1"/>
</dbReference>
<dbReference type="Gene3D" id="3.30.2010.10">
    <property type="entry name" value="Metalloproteases ('zincins'), catalytic domain"/>
    <property type="match status" value="1"/>
</dbReference>
<keyword evidence="9" id="KW-1185">Reference proteome</keyword>
<dbReference type="InterPro" id="IPR011990">
    <property type="entry name" value="TPR-like_helical_dom_sf"/>
</dbReference>
<dbReference type="PANTHER" id="PTHR22726">
    <property type="entry name" value="METALLOENDOPEPTIDASE OMA1"/>
    <property type="match status" value="1"/>
</dbReference>
<dbReference type="GO" id="GO:0051603">
    <property type="term" value="P:proteolysis involved in protein catabolic process"/>
    <property type="evidence" value="ECO:0007669"/>
    <property type="project" value="TreeGrafter"/>
</dbReference>
<accession>A0A853FAQ5</accession>
<dbReference type="PANTHER" id="PTHR22726:SF1">
    <property type="entry name" value="METALLOENDOPEPTIDASE OMA1, MITOCHONDRIAL"/>
    <property type="match status" value="1"/>
</dbReference>
<dbReference type="AlphaFoldDB" id="A0A853FAQ5"/>
<evidence type="ECO:0000256" key="4">
    <source>
        <dbReference type="ARBA" id="ARBA00022801"/>
    </source>
</evidence>
<keyword evidence="2" id="KW-0645">Protease</keyword>
<dbReference type="GO" id="GO:0016020">
    <property type="term" value="C:membrane"/>
    <property type="evidence" value="ECO:0007669"/>
    <property type="project" value="TreeGrafter"/>
</dbReference>
<evidence type="ECO:0000256" key="1">
    <source>
        <dbReference type="ARBA" id="ARBA00001947"/>
    </source>
</evidence>
<keyword evidence="3" id="KW-0479">Metal-binding</keyword>
<evidence type="ECO:0000313" key="9">
    <source>
        <dbReference type="Proteomes" id="UP000580517"/>
    </source>
</evidence>
<reference evidence="8 9" key="1">
    <citation type="submission" date="2020-07" db="EMBL/GenBank/DDBJ databases">
        <title>Taxonomic revisions and descriptions of new bacterial species based on genomic comparisons in the high-G+C-content subgroup of the family Alcaligenaceae.</title>
        <authorList>
            <person name="Szabo A."/>
            <person name="Felfoldi T."/>
        </authorList>
    </citation>
    <scope>NUCLEOTIDE SEQUENCE [LARGE SCALE GENOMIC DNA]</scope>
    <source>
        <strain evidence="8 9">DSM 25264</strain>
    </source>
</reference>
<keyword evidence="6" id="KW-0482">Metalloprotease</keyword>
<dbReference type="GO" id="GO:0046872">
    <property type="term" value="F:metal ion binding"/>
    <property type="evidence" value="ECO:0007669"/>
    <property type="project" value="UniProtKB-KW"/>
</dbReference>
<gene>
    <name evidence="8" type="ORF">H0A68_02055</name>
</gene>
<evidence type="ECO:0000256" key="6">
    <source>
        <dbReference type="ARBA" id="ARBA00023049"/>
    </source>
</evidence>
<organism evidence="8 9">
    <name type="scientific">Allopusillimonas soli</name>
    <dbReference type="NCBI Taxonomy" id="659016"/>
    <lineage>
        <taxon>Bacteria</taxon>
        <taxon>Pseudomonadati</taxon>
        <taxon>Pseudomonadota</taxon>
        <taxon>Betaproteobacteria</taxon>
        <taxon>Burkholderiales</taxon>
        <taxon>Alcaligenaceae</taxon>
        <taxon>Allopusillimonas</taxon>
    </lineage>
</organism>
<sequence length="462" mass="50253">MGAASSAELSPALERTLGDAIMEQGRRDPTYISDPDVNQYLTSLGRKLVANAPGGTSQQITVFGVRDPQINAFALPGGYIGVHSGLLVAAGSESELAGVVAHEIGHVLQRHIARGMTQQSQSNHVLIASLAAALLAALSGSGDLAMGVAAFGQAAAVDQQLGFSRQAEQEADRVGLAMMSKAGFDPQGMVRMFQRLGNASRLNEGRGGSVYTSTHPLSIQRLSDIENRLAEAPRVRHQDSDTFWYVRAKLRVMQAEGGLAQGSAIDALRMETQGQSGVQQAAAWYGLAYAAWRKRDIEGADQALRKAQAGGREAPELASLAVEIALARGNIQEALSMVNAAWRKWPSSQGLALKRAEVMQKAGGDKDMVDFLNTLIRKWPDMATLYKLRAQAQERLNMQVEARRSMAQYYEMTGALPTAVEQLRQARDMSKDFYVKSELDVQIRNLKQRLEDDRALLERFKS</sequence>
<dbReference type="GO" id="GO:0004222">
    <property type="term" value="F:metalloendopeptidase activity"/>
    <property type="evidence" value="ECO:0007669"/>
    <property type="project" value="InterPro"/>
</dbReference>
<keyword evidence="5" id="KW-0862">Zinc</keyword>
<dbReference type="Gene3D" id="1.25.40.10">
    <property type="entry name" value="Tetratricopeptide repeat domain"/>
    <property type="match status" value="1"/>
</dbReference>